<dbReference type="PROSITE" id="PS50178">
    <property type="entry name" value="ZF_FYVE"/>
    <property type="match status" value="1"/>
</dbReference>
<feature type="compositionally biased region" description="Acidic residues" evidence="5">
    <location>
        <begin position="227"/>
        <end position="247"/>
    </location>
</feature>
<dbReference type="AlphaFoldDB" id="A0AAV2P9C8"/>
<dbReference type="GO" id="GO:0009838">
    <property type="term" value="P:abscission"/>
    <property type="evidence" value="ECO:0007669"/>
    <property type="project" value="TreeGrafter"/>
</dbReference>
<dbReference type="SUPFAM" id="SSF57845">
    <property type="entry name" value="B-box zinc-binding domain"/>
    <property type="match status" value="1"/>
</dbReference>
<sequence>MSCNTCRTNFSFFTKDIGCPSCGFSSCSKCLKYKCNIPDVGTKKVCGRCYNKLNKMKRSSPEDALNEASMSDASLEPLAPIDITMKLDSLENPVRPPIVIYKHADHWDTLKMGLEPADQQIVDRLRKLKDEERKITVPTIDEIAQRLALLKDQDPQASGSNVINIHQVDTRTDQEKADDLIQEYMAEMKLPSTSELYKEIHTTLKSLQYDELVNRYSAMEIETPPNMEDEDENEDEDEDEDKDEDEYESRNECLICSQTADELDLYRCTGCKGDLYCSTCFESFHDNFEMGKHKAIRFVKQDEKDKLSSAKMNLIRKLLTSDSQKNTH</sequence>
<dbReference type="GO" id="GO:0044878">
    <property type="term" value="P:mitotic cytokinesis checkpoint signaling"/>
    <property type="evidence" value="ECO:0007669"/>
    <property type="project" value="TreeGrafter"/>
</dbReference>
<dbReference type="GO" id="GO:0008270">
    <property type="term" value="F:zinc ion binding"/>
    <property type="evidence" value="ECO:0007669"/>
    <property type="project" value="UniProtKB-KW"/>
</dbReference>
<keyword evidence="3" id="KW-0862">Zinc</keyword>
<dbReference type="GO" id="GO:0030496">
    <property type="term" value="C:midbody"/>
    <property type="evidence" value="ECO:0007669"/>
    <property type="project" value="TreeGrafter"/>
</dbReference>
<feature type="region of interest" description="Disordered" evidence="5">
    <location>
        <begin position="219"/>
        <end position="250"/>
    </location>
</feature>
<evidence type="ECO:0000256" key="2">
    <source>
        <dbReference type="ARBA" id="ARBA00022771"/>
    </source>
</evidence>
<dbReference type="PROSITE" id="PS51257">
    <property type="entry name" value="PROKAR_LIPOPROTEIN"/>
    <property type="match status" value="1"/>
</dbReference>
<evidence type="ECO:0000256" key="5">
    <source>
        <dbReference type="SAM" id="MobiDB-lite"/>
    </source>
</evidence>
<evidence type="ECO:0000313" key="7">
    <source>
        <dbReference type="EMBL" id="CAL1689499.1"/>
    </source>
</evidence>
<keyword evidence="8" id="KW-1185">Reference proteome</keyword>
<dbReference type="InterPro" id="IPR011011">
    <property type="entry name" value="Znf_FYVE_PHD"/>
</dbReference>
<dbReference type="GO" id="GO:0005813">
    <property type="term" value="C:centrosome"/>
    <property type="evidence" value="ECO:0007669"/>
    <property type="project" value="TreeGrafter"/>
</dbReference>
<name>A0AAV2P9C8_9HYME</name>
<dbReference type="PANTHER" id="PTHR46603">
    <property type="entry name" value="ABSCISSION/NOCUT CHECKPOINT REGULATOR"/>
    <property type="match status" value="1"/>
</dbReference>
<dbReference type="InterPro" id="IPR013083">
    <property type="entry name" value="Znf_RING/FYVE/PHD"/>
</dbReference>
<dbReference type="Proteomes" id="UP001497644">
    <property type="component" value="Chromosome 9"/>
</dbReference>
<proteinExistence type="predicted"/>
<evidence type="ECO:0000256" key="3">
    <source>
        <dbReference type="ARBA" id="ARBA00022833"/>
    </source>
</evidence>
<keyword evidence="2 4" id="KW-0863">Zinc-finger</keyword>
<accession>A0AAV2P9C8</accession>
<evidence type="ECO:0000259" key="6">
    <source>
        <dbReference type="PROSITE" id="PS50178"/>
    </source>
</evidence>
<dbReference type="GO" id="GO:0032154">
    <property type="term" value="C:cleavage furrow"/>
    <property type="evidence" value="ECO:0007669"/>
    <property type="project" value="TreeGrafter"/>
</dbReference>
<dbReference type="InterPro" id="IPR017455">
    <property type="entry name" value="Znf_FYVE-rel"/>
</dbReference>
<feature type="domain" description="FYVE-type" evidence="6">
    <location>
        <begin position="1"/>
        <end position="54"/>
    </location>
</feature>
<dbReference type="EMBL" id="OZ034832">
    <property type="protein sequence ID" value="CAL1689499.1"/>
    <property type="molecule type" value="Genomic_DNA"/>
</dbReference>
<dbReference type="SUPFAM" id="SSF57903">
    <property type="entry name" value="FYVE/PHD zinc finger"/>
    <property type="match status" value="1"/>
</dbReference>
<gene>
    <name evidence="7" type="ORF">LPLAT_LOCUS14414</name>
</gene>
<evidence type="ECO:0000256" key="4">
    <source>
        <dbReference type="PROSITE-ProRule" id="PRU00091"/>
    </source>
</evidence>
<keyword evidence="1" id="KW-0479">Metal-binding</keyword>
<reference evidence="7" key="1">
    <citation type="submission" date="2024-04" db="EMBL/GenBank/DDBJ databases">
        <authorList>
            <consortium name="Molecular Ecology Group"/>
        </authorList>
    </citation>
    <scope>NUCLEOTIDE SEQUENCE</scope>
</reference>
<dbReference type="PANTHER" id="PTHR46603:SF1">
    <property type="entry name" value="ABSCISSION_NOCUT CHECKPOINT REGULATOR"/>
    <property type="match status" value="1"/>
</dbReference>
<dbReference type="Gene3D" id="3.30.40.10">
    <property type="entry name" value="Zinc/RING finger domain, C3HC4 (zinc finger)"/>
    <property type="match status" value="1"/>
</dbReference>
<dbReference type="Pfam" id="PF22586">
    <property type="entry name" value="ANCHR-like_BBOX"/>
    <property type="match status" value="1"/>
</dbReference>
<organism evidence="7 8">
    <name type="scientific">Lasius platythorax</name>
    <dbReference type="NCBI Taxonomy" id="488582"/>
    <lineage>
        <taxon>Eukaryota</taxon>
        <taxon>Metazoa</taxon>
        <taxon>Ecdysozoa</taxon>
        <taxon>Arthropoda</taxon>
        <taxon>Hexapoda</taxon>
        <taxon>Insecta</taxon>
        <taxon>Pterygota</taxon>
        <taxon>Neoptera</taxon>
        <taxon>Endopterygota</taxon>
        <taxon>Hymenoptera</taxon>
        <taxon>Apocrita</taxon>
        <taxon>Aculeata</taxon>
        <taxon>Formicoidea</taxon>
        <taxon>Formicidae</taxon>
        <taxon>Formicinae</taxon>
        <taxon>Lasius</taxon>
        <taxon>Lasius</taxon>
    </lineage>
</organism>
<protein>
    <recommendedName>
        <fullName evidence="6">FYVE-type domain-containing protein</fullName>
    </recommendedName>
</protein>
<dbReference type="GO" id="GO:0032266">
    <property type="term" value="F:phosphatidylinositol-3-phosphate binding"/>
    <property type="evidence" value="ECO:0007669"/>
    <property type="project" value="TreeGrafter"/>
</dbReference>
<evidence type="ECO:0000313" key="8">
    <source>
        <dbReference type="Proteomes" id="UP001497644"/>
    </source>
</evidence>
<evidence type="ECO:0000256" key="1">
    <source>
        <dbReference type="ARBA" id="ARBA00022723"/>
    </source>
</evidence>